<reference evidence="1" key="1">
    <citation type="submission" date="2021-01" db="EMBL/GenBank/DDBJ databases">
        <authorList>
            <person name="Corre E."/>
            <person name="Pelletier E."/>
            <person name="Niang G."/>
            <person name="Scheremetjew M."/>
            <person name="Finn R."/>
            <person name="Kale V."/>
            <person name="Holt S."/>
            <person name="Cochrane G."/>
            <person name="Meng A."/>
            <person name="Brown T."/>
            <person name="Cohen L."/>
        </authorList>
    </citation>
    <scope>NUCLEOTIDE SEQUENCE</scope>
    <source>
        <strain evidence="1">CCMP127</strain>
    </source>
</reference>
<accession>A0A7S3L0X2</accession>
<organism evidence="1">
    <name type="scientific">Amphora coffeiformis</name>
    <dbReference type="NCBI Taxonomy" id="265554"/>
    <lineage>
        <taxon>Eukaryota</taxon>
        <taxon>Sar</taxon>
        <taxon>Stramenopiles</taxon>
        <taxon>Ochrophyta</taxon>
        <taxon>Bacillariophyta</taxon>
        <taxon>Bacillariophyceae</taxon>
        <taxon>Bacillariophycidae</taxon>
        <taxon>Thalassiophysales</taxon>
        <taxon>Catenulaceae</taxon>
        <taxon>Amphora</taxon>
    </lineage>
</organism>
<name>A0A7S3L0X2_9STRA</name>
<gene>
    <name evidence="1" type="ORF">ACOF00016_LOCUS3874</name>
</gene>
<protein>
    <submittedName>
        <fullName evidence="1">Uncharacterized protein</fullName>
    </submittedName>
</protein>
<proteinExistence type="predicted"/>
<dbReference type="AlphaFoldDB" id="A0A7S3L0X2"/>
<sequence length="118" mass="13412">MISRLLASDLWQMSERSLNIREVLQTGHMILQVSLLPSSSSAIQLSRFIHAKYRFCHDGLKNDPAQYADAQYGFTARQTSSSVYPELIQIVIWCLHAHHILVQLTCEGKDEKLSMASH</sequence>
<evidence type="ECO:0000313" key="1">
    <source>
        <dbReference type="EMBL" id="CAE0405920.1"/>
    </source>
</evidence>
<dbReference type="EMBL" id="HBIM01004525">
    <property type="protein sequence ID" value="CAE0405920.1"/>
    <property type="molecule type" value="Transcribed_RNA"/>
</dbReference>